<dbReference type="Pfam" id="PF13637">
    <property type="entry name" value="Ank_4"/>
    <property type="match status" value="1"/>
</dbReference>
<evidence type="ECO:0000256" key="3">
    <source>
        <dbReference type="PROSITE-ProRule" id="PRU00023"/>
    </source>
</evidence>
<dbReference type="InterPro" id="IPR036770">
    <property type="entry name" value="Ankyrin_rpt-contain_sf"/>
</dbReference>
<sequence length="663" mass="73071">MISAQINAFLNRFLVGYMLIFGHQIFTESLTVPIKVEWTQGRPKIQNSRPQSSPRFELRTPDRMLHQRINDKMTDAIFNVIRTGDSEKLKALLDSQGNEDIIRILDDVASDGDAAIHATVKKEDLEMIELLAERHCDLNVLNAHRLTALMMAVEKGSQNIALFLCQKGADVNVAGHNGNTALHLAAMKGNIEMVSLLLGPNCKKDSLNSEGQTAVFIAVNKGFLDIVKLLCLSGANLSISQNDDGNVIIQAAKTRNIKCLKYFFKQFAKNKPLPDINSFNSQGLNALMYATIDRNIEIVKILISHGANVNLQNPNNGQTCLHLGALNGDSDVVEALIAAGACLNVVNHNLETPLSRANKCIKKLLIDAGAYEFRHDQIGMPVFPRVGSIHSGASNQIYHEIEIPSIEIDSHTVNETHLIQTFSCTMEDADDSKDNADDHLKISESQKSAIDQYRLSKKFKNALKDCMNKFMDSHSNSGRVDSDKDKASKIFFSEHMTVVILRAENVIVGDNHVTNSSKKNPSNKMRSLSFSESQKTCSEFGGSSETLNGHEQHLKDAEDELEAMATTVNNVHGPLATSRSNISEAMATSNSVSDGFLIENVKVQSGCSGHLSETLTMSKNTFLPTWSPQRATISFTSSTGSLPGRIITDKKRKPLPWERREKS</sequence>
<feature type="repeat" description="ANK" evidence="3">
    <location>
        <begin position="144"/>
        <end position="176"/>
    </location>
</feature>
<dbReference type="Proteomes" id="UP001233172">
    <property type="component" value="Unassembled WGS sequence"/>
</dbReference>
<feature type="region of interest" description="Disordered" evidence="4">
    <location>
        <begin position="635"/>
        <end position="663"/>
    </location>
</feature>
<dbReference type="SUPFAM" id="SSF48403">
    <property type="entry name" value="Ankyrin repeat"/>
    <property type="match status" value="1"/>
</dbReference>
<dbReference type="PROSITE" id="PS50088">
    <property type="entry name" value="ANK_REPEAT"/>
    <property type="match status" value="6"/>
</dbReference>
<keyword evidence="6" id="KW-1185">Reference proteome</keyword>
<accession>A0AAD8FEP8</accession>
<dbReference type="EMBL" id="JASAOG010000034">
    <property type="protein sequence ID" value="KAK0060681.1"/>
    <property type="molecule type" value="Genomic_DNA"/>
</dbReference>
<comment type="caution">
    <text evidence="5">The sequence shown here is derived from an EMBL/GenBank/DDBJ whole genome shotgun (WGS) entry which is preliminary data.</text>
</comment>
<keyword evidence="1" id="KW-0677">Repeat</keyword>
<evidence type="ECO:0000256" key="1">
    <source>
        <dbReference type="ARBA" id="ARBA00022737"/>
    </source>
</evidence>
<feature type="repeat" description="ANK" evidence="3">
    <location>
        <begin position="177"/>
        <end position="209"/>
    </location>
</feature>
<feature type="repeat" description="ANK" evidence="3">
    <location>
        <begin position="111"/>
        <end position="143"/>
    </location>
</feature>
<evidence type="ECO:0000313" key="5">
    <source>
        <dbReference type="EMBL" id="KAK0060681.1"/>
    </source>
</evidence>
<feature type="repeat" description="ANK" evidence="3">
    <location>
        <begin position="316"/>
        <end position="348"/>
    </location>
</feature>
<evidence type="ECO:0000256" key="2">
    <source>
        <dbReference type="ARBA" id="ARBA00023043"/>
    </source>
</evidence>
<dbReference type="SMART" id="SM00248">
    <property type="entry name" value="ANK"/>
    <property type="match status" value="7"/>
</dbReference>
<feature type="repeat" description="ANK" evidence="3">
    <location>
        <begin position="282"/>
        <end position="314"/>
    </location>
</feature>
<dbReference type="InterPro" id="IPR002110">
    <property type="entry name" value="Ankyrin_rpt"/>
</dbReference>
<proteinExistence type="predicted"/>
<dbReference type="PANTHER" id="PTHR24198:SF165">
    <property type="entry name" value="ANKYRIN REPEAT-CONTAINING PROTEIN-RELATED"/>
    <property type="match status" value="1"/>
</dbReference>
<dbReference type="PRINTS" id="PR01415">
    <property type="entry name" value="ANKYRIN"/>
</dbReference>
<dbReference type="Pfam" id="PF12796">
    <property type="entry name" value="Ank_2"/>
    <property type="match status" value="2"/>
</dbReference>
<organism evidence="5 6">
    <name type="scientific">Biomphalaria pfeifferi</name>
    <name type="common">Bloodfluke planorb</name>
    <name type="synonym">Freshwater snail</name>
    <dbReference type="NCBI Taxonomy" id="112525"/>
    <lineage>
        <taxon>Eukaryota</taxon>
        <taxon>Metazoa</taxon>
        <taxon>Spiralia</taxon>
        <taxon>Lophotrochozoa</taxon>
        <taxon>Mollusca</taxon>
        <taxon>Gastropoda</taxon>
        <taxon>Heterobranchia</taxon>
        <taxon>Euthyneura</taxon>
        <taxon>Panpulmonata</taxon>
        <taxon>Hygrophila</taxon>
        <taxon>Lymnaeoidea</taxon>
        <taxon>Planorbidae</taxon>
        <taxon>Biomphalaria</taxon>
    </lineage>
</organism>
<name>A0AAD8FEP8_BIOPF</name>
<gene>
    <name evidence="5" type="ORF">Bpfe_009869</name>
</gene>
<dbReference type="Gene3D" id="1.25.40.20">
    <property type="entry name" value="Ankyrin repeat-containing domain"/>
    <property type="match status" value="2"/>
</dbReference>
<evidence type="ECO:0000313" key="6">
    <source>
        <dbReference type="Proteomes" id="UP001233172"/>
    </source>
</evidence>
<dbReference type="PANTHER" id="PTHR24198">
    <property type="entry name" value="ANKYRIN REPEAT AND PROTEIN KINASE DOMAIN-CONTAINING PROTEIN"/>
    <property type="match status" value="1"/>
</dbReference>
<keyword evidence="2 3" id="KW-0040">ANK repeat</keyword>
<protein>
    <submittedName>
        <fullName evidence="5">NF-kappa-B inhibitor epsilon</fullName>
    </submittedName>
</protein>
<dbReference type="AlphaFoldDB" id="A0AAD8FEP8"/>
<feature type="repeat" description="ANK" evidence="3">
    <location>
        <begin position="210"/>
        <end position="242"/>
    </location>
</feature>
<reference evidence="5" key="1">
    <citation type="journal article" date="2023" name="PLoS Negl. Trop. Dis.">
        <title>A genome sequence for Biomphalaria pfeifferi, the major vector snail for the human-infecting parasite Schistosoma mansoni.</title>
        <authorList>
            <person name="Bu L."/>
            <person name="Lu L."/>
            <person name="Laidemitt M.R."/>
            <person name="Zhang S.M."/>
            <person name="Mutuku M."/>
            <person name="Mkoji G."/>
            <person name="Steinauer M."/>
            <person name="Loker E.S."/>
        </authorList>
    </citation>
    <scope>NUCLEOTIDE SEQUENCE</scope>
    <source>
        <strain evidence="5">KasaAsao</strain>
    </source>
</reference>
<evidence type="ECO:0000256" key="4">
    <source>
        <dbReference type="SAM" id="MobiDB-lite"/>
    </source>
</evidence>
<dbReference type="PROSITE" id="PS50297">
    <property type="entry name" value="ANK_REP_REGION"/>
    <property type="match status" value="5"/>
</dbReference>
<reference evidence="5" key="2">
    <citation type="submission" date="2023-04" db="EMBL/GenBank/DDBJ databases">
        <authorList>
            <person name="Bu L."/>
            <person name="Lu L."/>
            <person name="Laidemitt M.R."/>
            <person name="Zhang S.M."/>
            <person name="Mutuku M."/>
            <person name="Mkoji G."/>
            <person name="Steinauer M."/>
            <person name="Loker E.S."/>
        </authorList>
    </citation>
    <scope>NUCLEOTIDE SEQUENCE</scope>
    <source>
        <strain evidence="5">KasaAsao</strain>
        <tissue evidence="5">Whole Snail</tissue>
    </source>
</reference>